<dbReference type="Proteomes" id="UP001501353">
    <property type="component" value="Unassembled WGS sequence"/>
</dbReference>
<feature type="chain" id="PRO_5046611268" description="Ice-binding protein C-terminal domain-containing protein" evidence="1">
    <location>
        <begin position="20"/>
        <end position="188"/>
    </location>
</feature>
<sequence length="188" mass="20177">MKKLFFGFALALTCLVAQAQNLVTNGDFESGFTGWSKSAVSLANQDFVSIESNDTGSNHFYSGGTIGETSFLTQSINTTLGTYYDLNFTLRGALLNPVATNHALVTLNNVAVFDLSNFDLGLFTPQSVRVQGLGGLTSFSLGAESNDSFVHFDNVSMSVSAVPEPQTYAMMLLGLGLIGYAMRRRQQG</sequence>
<feature type="domain" description="Ice-binding protein C-terminal" evidence="2">
    <location>
        <begin position="161"/>
        <end position="185"/>
    </location>
</feature>
<evidence type="ECO:0000256" key="1">
    <source>
        <dbReference type="SAM" id="SignalP"/>
    </source>
</evidence>
<dbReference type="NCBIfam" id="TIGR02595">
    <property type="entry name" value="PEP_CTERM"/>
    <property type="match status" value="1"/>
</dbReference>
<dbReference type="Pfam" id="PF07589">
    <property type="entry name" value="PEP-CTERM"/>
    <property type="match status" value="1"/>
</dbReference>
<keyword evidence="1" id="KW-0732">Signal</keyword>
<proteinExistence type="predicted"/>
<dbReference type="RefSeq" id="WP_344763076.1">
    <property type="nucleotide sequence ID" value="NZ_BAAAZE010000008.1"/>
</dbReference>
<accession>A0ABP7T7G8</accession>
<evidence type="ECO:0000259" key="2">
    <source>
        <dbReference type="Pfam" id="PF07589"/>
    </source>
</evidence>
<dbReference type="NCBIfam" id="NF035944">
    <property type="entry name" value="PEPxxWA-CTERM"/>
    <property type="match status" value="1"/>
</dbReference>
<name>A0ABP7T7G8_9BURK</name>
<dbReference type="Gene3D" id="2.60.120.260">
    <property type="entry name" value="Galactose-binding domain-like"/>
    <property type="match status" value="1"/>
</dbReference>
<feature type="signal peptide" evidence="1">
    <location>
        <begin position="1"/>
        <end position="19"/>
    </location>
</feature>
<gene>
    <name evidence="3" type="ORF">GCM10022212_19120</name>
</gene>
<evidence type="ECO:0000313" key="3">
    <source>
        <dbReference type="EMBL" id="GAA4022174.1"/>
    </source>
</evidence>
<dbReference type="EMBL" id="BAAAZE010000008">
    <property type="protein sequence ID" value="GAA4022174.1"/>
    <property type="molecule type" value="Genomic_DNA"/>
</dbReference>
<reference evidence="4" key="1">
    <citation type="journal article" date="2019" name="Int. J. Syst. Evol. Microbiol.">
        <title>The Global Catalogue of Microorganisms (GCM) 10K type strain sequencing project: providing services to taxonomists for standard genome sequencing and annotation.</title>
        <authorList>
            <consortium name="The Broad Institute Genomics Platform"/>
            <consortium name="The Broad Institute Genome Sequencing Center for Infectious Disease"/>
            <person name="Wu L."/>
            <person name="Ma J."/>
        </authorList>
    </citation>
    <scope>NUCLEOTIDE SEQUENCE [LARGE SCALE GENOMIC DNA]</scope>
    <source>
        <strain evidence="4">JCM 16673</strain>
    </source>
</reference>
<protein>
    <recommendedName>
        <fullName evidence="2">Ice-binding protein C-terminal domain-containing protein</fullName>
    </recommendedName>
</protein>
<evidence type="ECO:0000313" key="4">
    <source>
        <dbReference type="Proteomes" id="UP001501353"/>
    </source>
</evidence>
<keyword evidence="4" id="KW-1185">Reference proteome</keyword>
<comment type="caution">
    <text evidence="3">The sequence shown here is derived from an EMBL/GenBank/DDBJ whole genome shotgun (WGS) entry which is preliminary data.</text>
</comment>
<organism evidence="3 4">
    <name type="scientific">Actimicrobium antarcticum</name>
    <dbReference type="NCBI Taxonomy" id="1051899"/>
    <lineage>
        <taxon>Bacteria</taxon>
        <taxon>Pseudomonadati</taxon>
        <taxon>Pseudomonadota</taxon>
        <taxon>Betaproteobacteria</taxon>
        <taxon>Burkholderiales</taxon>
        <taxon>Oxalobacteraceae</taxon>
        <taxon>Actimicrobium</taxon>
    </lineage>
</organism>
<dbReference type="InterPro" id="IPR013424">
    <property type="entry name" value="Ice-binding_C"/>
</dbReference>